<dbReference type="RefSeq" id="WP_354364299.1">
    <property type="nucleotide sequence ID" value="NZ_JBEPLO010000004.1"/>
</dbReference>
<feature type="domain" description="Mub B2-like" evidence="7">
    <location>
        <begin position="1275"/>
        <end position="1370"/>
    </location>
</feature>
<feature type="domain" description="Mucin binding" evidence="6">
    <location>
        <begin position="1562"/>
        <end position="1634"/>
    </location>
</feature>
<evidence type="ECO:0000256" key="2">
    <source>
        <dbReference type="SAM" id="MobiDB-lite"/>
    </source>
</evidence>
<dbReference type="Gene3D" id="3.10.20.320">
    <property type="entry name" value="Putative peptidoglycan bound protein (lpxtg motif)"/>
    <property type="match status" value="1"/>
</dbReference>
<feature type="domain" description="Mub B2-like" evidence="7">
    <location>
        <begin position="2145"/>
        <end position="2199"/>
    </location>
</feature>
<keyword evidence="9" id="KW-1185">Reference proteome</keyword>
<keyword evidence="3" id="KW-0472">Membrane</keyword>
<feature type="domain" description="Mub B2-like" evidence="7">
    <location>
        <begin position="1464"/>
        <end position="1560"/>
    </location>
</feature>
<keyword evidence="3" id="KW-1133">Transmembrane helix</keyword>
<dbReference type="Proteomes" id="UP001549122">
    <property type="component" value="Unassembled WGS sequence"/>
</dbReference>
<dbReference type="InterPro" id="IPR041558">
    <property type="entry name" value="MucBP_2"/>
</dbReference>
<reference evidence="8 9" key="1">
    <citation type="submission" date="2024-06" db="EMBL/GenBank/DDBJ databases">
        <title>Genomic Encyclopedia of Type Strains, Phase IV (KMG-IV): sequencing the most valuable type-strain genomes for metagenomic binning, comparative biology and taxonomic classification.</title>
        <authorList>
            <person name="Goeker M."/>
        </authorList>
    </citation>
    <scope>NUCLEOTIDE SEQUENCE [LARGE SCALE GENOMIC DNA]</scope>
    <source>
        <strain evidence="8 9">DSM 28303</strain>
    </source>
</reference>
<feature type="compositionally biased region" description="Low complexity" evidence="2">
    <location>
        <begin position="80"/>
        <end position="95"/>
    </location>
</feature>
<dbReference type="Pfam" id="PF17966">
    <property type="entry name" value="Muc_B2"/>
    <property type="match status" value="6"/>
</dbReference>
<feature type="domain" description="MucBP" evidence="4">
    <location>
        <begin position="1098"/>
        <end position="1174"/>
    </location>
</feature>
<feature type="domain" description="Mucin binding" evidence="6">
    <location>
        <begin position="1372"/>
        <end position="1444"/>
    </location>
</feature>
<feature type="domain" description="Mucin binding" evidence="6">
    <location>
        <begin position="1955"/>
        <end position="2027"/>
    </location>
</feature>
<dbReference type="InterPro" id="IPR059115">
    <property type="entry name" value="Rib"/>
</dbReference>
<feature type="transmembrane region" description="Helical" evidence="3">
    <location>
        <begin position="21"/>
        <end position="39"/>
    </location>
</feature>
<feature type="domain" description="Mucin binding" evidence="6">
    <location>
        <begin position="1765"/>
        <end position="1837"/>
    </location>
</feature>
<feature type="domain" description="Mub B2-like" evidence="7">
    <location>
        <begin position="1857"/>
        <end position="1953"/>
    </location>
</feature>
<evidence type="ECO:0000313" key="8">
    <source>
        <dbReference type="EMBL" id="MET3557499.1"/>
    </source>
</evidence>
<gene>
    <name evidence="8" type="ORF">ABID29_000609</name>
</gene>
<dbReference type="EMBL" id="JBEPLO010000004">
    <property type="protein sequence ID" value="MET3557499.1"/>
    <property type="molecule type" value="Genomic_DNA"/>
</dbReference>
<feature type="region of interest" description="Disordered" evidence="2">
    <location>
        <begin position="60"/>
        <end position="105"/>
    </location>
</feature>
<feature type="non-terminal residue" evidence="8">
    <location>
        <position position="2201"/>
    </location>
</feature>
<evidence type="ECO:0000259" key="5">
    <source>
        <dbReference type="Pfam" id="PF08428"/>
    </source>
</evidence>
<sequence>MKRQDIFKMRKSKAHKNLVSYGQYGVVLGTALLVMATGLDVKAEEVGAESRIPIVTTEQTAIEPSTSDPIPVATEANSVTTEETAPETAATPAETSPQAGTEAAVAQEVPDTDANPESGVQSEKVVPNAAGLTTFSWQEVPVASDLLSNSAELLASGATISYKQQPTYGQTTATIIVIYTDGTSVEVLVPIKVTANAIRRPDAQETPVTEGADFRIATGTSPNTSGTVTGALTSQSATTGLQVINTINQTTVLDISGDSANYSGGYLEVRINNASALTITPSPLTGVTTNLSYSGTDAIIKYTFSPSGLNGGAYYSLKFDYKFKPVDNWGNVVDTLNDNNFTITTTSDFYDKDGLLVKHLGTNTHSFTESKNGANIGTRMSSNQVVGYDRDNDGLVDATNAGKLNFYVHTGTLRQDGSVFNDYYSPGTGVFDGRMVNGMGNTLPGGTAIDAVESYTYDVSLVPGTTLSAESKAAGWYEDASGYHLSANRANNPLGGDSTSSLNNSSNFVPLILDIIPGTPATTITNNKTLSVTGTYTKADGSSYNNTRTTNYSVIIPKAEPSIGDLFLNHERYGAGDSEIVKPYGRAYYLTHIGLTNIAPTDKVYDLTNYSLRVTTNNDNEFFRLVSVDRPSAILDLQAGGIIEVYDDATGALLHTFDANNTKATAISEDLKVKTLRYEFINMELEKDSANNQDTSVVTFREETFFSDWSTIYNDSSITELTSSTTANLQNDAATVNISQNRTTILERVITNINMDDNSPADMSFITRNSGGGFTQSYFLTNTKTGRVSTLSEKATAAYPGQLYQAYLVDPELKLGALPGLDVIYNWNNTGKDLYYETKPVTEQQDPIGQNVVLIANNFVNNGTYEVTQIGFWAEADPGLVPTDGISLDLPINGITITPNNSTVGTFKVTLNTSEASGVISEVRRDAYSAYSFNTNGHQAQDIIDFKINYKNVAMQEVPNVSVITSLPRTGDKQLDLTAKDRNSEFSVYLTGPVTPPAGWEAVYTTTSGTAEQMKAGTWLTADQVSDWSTITAVEFKSTQSVAGNSSVDFFIDNAVIGTDALQGEKAYLSSASSSGSSAFIESNNVLIQIASVVPDGTVTIKYVNEAGEVIATEKVLTNDIKSAYDASNQATYYPTKITGTDGLPYVYVETDPTSAPNTGIYSETPQVITHVYKLVEQAATITFVDVTDPNVPVQLGEIESVRGGSGQEIPYDPGARIIDYEDAGYVFVESDYSNVSRFDTDDSVDQKFTIKLRQRVETVTPDNPVNPKTQENLELTRTVTRTIEYKYLTETGEEASATVTQTATFTREATVNMVTGKVEYKEWTSGDATLDEVTSPTIPGYTPNLVSVPMLEVDADSKPDSVIVVYTPDVQKAKVTYIDETTGQALEVAEVTGMTDAKIDYSTADRIAHYEKLGYELVADNFPADVAYDKDGNVTQEFTVILKQRVETVTPDKPVNPKTNEELELTRTVTRTIEYKYLTETGEEASATVTQTATFTREATVNMVTGEIVYKDWTTEDDELDTQVSPTIPGYTPNLPTVEALTVTADSQPTPVIVVYTPNAQAAKVTYIDETTGETLEVADLTGVTDAKIDYSTADKIAHYENLGYELVSDDYPADATYDKDTTVDQTFTVKLKQRVETISRPVVLNTPVNPDDPNSPVWPESVATAKLEDAQDRLIEYRYLTPTGEEAAPRVIQEATFTRTAQVNLVTGEITYNPWTSQDATFEEVISPEIPGYTANLPKISEVQAIPEVVIERSVVIYTPDAQKATVTYIDETTGENLEVADLTGVTDAKIDYSTADRIAHYEKLGYELVADNFPADVAYDKDGNVTQEFTVVLKQRVETVTPDKPVNPKTNEELELTRTVTRTIEYKYLTETGEEASATVTQTATFTREATVNMVTGEIVYKDWTTEDDELDTQVSPSIPGYTPNLATVPALKVTADSQVDPVIVVYTPDAQKAKVTYIDETTGQTLEVADLTGVTDAKIDYSTADRIAHYESLGYELVADNFPSDVTYDKDGALTQEFTVVLKQRVETVTPDKPVNPKTDDELELTRTVTRTIEYKYLNENGEEASAIVVQTATFTRQATVNMVTGQVTFSDWNAAEAQLPEVVSPILPNYKADKLEVAGTSVTPDSDDSNVVVIYTPTFTESQETKTITRTIKYVDEAGNELAPAVTQTVTYTRTVTTNDVTGEQTFGEWTTDKAD</sequence>
<dbReference type="Gene3D" id="2.60.40.4300">
    <property type="match status" value="6"/>
</dbReference>
<dbReference type="InterPro" id="IPR009459">
    <property type="entry name" value="MucBP_dom"/>
</dbReference>
<keyword evidence="3" id="KW-0812">Transmembrane</keyword>
<dbReference type="Pfam" id="PF17965">
    <property type="entry name" value="MucBP_2"/>
    <property type="match status" value="5"/>
</dbReference>
<feature type="domain" description="Rib" evidence="5">
    <location>
        <begin position="134"/>
        <end position="194"/>
    </location>
</feature>
<accession>A0ABV2FG06</accession>
<dbReference type="Pfam" id="PF08428">
    <property type="entry name" value="Rib"/>
    <property type="match status" value="1"/>
</dbReference>
<comment type="caution">
    <text evidence="8">The sequence shown here is derived from an EMBL/GenBank/DDBJ whole genome shotgun (WGS) entry which is preliminary data.</text>
</comment>
<feature type="domain" description="Mub B2-like" evidence="7">
    <location>
        <begin position="2047"/>
        <end position="2142"/>
    </location>
</feature>
<protein>
    <recommendedName>
        <fullName evidence="10">Gram-positive cocci surface proteins LPxTG domain-containing protein</fullName>
    </recommendedName>
</protein>
<evidence type="ECO:0008006" key="10">
    <source>
        <dbReference type="Google" id="ProtNLM"/>
    </source>
</evidence>
<evidence type="ECO:0000256" key="3">
    <source>
        <dbReference type="SAM" id="Phobius"/>
    </source>
</evidence>
<dbReference type="Gene3D" id="3.10.20.470">
    <property type="match status" value="5"/>
</dbReference>
<evidence type="ECO:0000313" key="9">
    <source>
        <dbReference type="Proteomes" id="UP001549122"/>
    </source>
</evidence>
<feature type="domain" description="Mucin binding" evidence="6">
    <location>
        <begin position="1178"/>
        <end position="1254"/>
    </location>
</feature>
<keyword evidence="1" id="KW-0677">Repeat</keyword>
<dbReference type="InterPro" id="IPR041495">
    <property type="entry name" value="Mub_B2"/>
</dbReference>
<evidence type="ECO:0000259" key="4">
    <source>
        <dbReference type="Pfam" id="PF06458"/>
    </source>
</evidence>
<organism evidence="8 9">
    <name type="scientific">Streptococcus rupicaprae</name>
    <dbReference type="NCBI Taxonomy" id="759619"/>
    <lineage>
        <taxon>Bacteria</taxon>
        <taxon>Bacillati</taxon>
        <taxon>Bacillota</taxon>
        <taxon>Bacilli</taxon>
        <taxon>Lactobacillales</taxon>
        <taxon>Streptococcaceae</taxon>
        <taxon>Streptococcus</taxon>
    </lineage>
</organism>
<feature type="domain" description="Mub B2-like" evidence="7">
    <location>
        <begin position="1666"/>
        <end position="1763"/>
    </location>
</feature>
<dbReference type="Pfam" id="PF06458">
    <property type="entry name" value="MucBP"/>
    <property type="match status" value="1"/>
</dbReference>
<proteinExistence type="predicted"/>
<evidence type="ECO:0000256" key="1">
    <source>
        <dbReference type="ARBA" id="ARBA00022737"/>
    </source>
</evidence>
<evidence type="ECO:0000259" key="7">
    <source>
        <dbReference type="Pfam" id="PF17966"/>
    </source>
</evidence>
<name>A0ABV2FG06_9STRE</name>
<evidence type="ECO:0000259" key="6">
    <source>
        <dbReference type="Pfam" id="PF17965"/>
    </source>
</evidence>